<feature type="transmembrane region" description="Helical" evidence="7">
    <location>
        <begin position="223"/>
        <end position="245"/>
    </location>
</feature>
<evidence type="ECO:0008006" key="10">
    <source>
        <dbReference type="Google" id="ProtNLM"/>
    </source>
</evidence>
<evidence type="ECO:0000256" key="2">
    <source>
        <dbReference type="ARBA" id="ARBA00022448"/>
    </source>
</evidence>
<feature type="transmembrane region" description="Helical" evidence="7">
    <location>
        <begin position="252"/>
        <end position="274"/>
    </location>
</feature>
<feature type="transmembrane region" description="Helical" evidence="7">
    <location>
        <begin position="200"/>
        <end position="217"/>
    </location>
</feature>
<reference evidence="8" key="1">
    <citation type="submission" date="2023-10" db="EMBL/GenBank/DDBJ databases">
        <authorList>
            <person name="Chen Y."/>
            <person name="Shah S."/>
            <person name="Dougan E. K."/>
            <person name="Thang M."/>
            <person name="Chan C."/>
        </authorList>
    </citation>
    <scope>NUCLEOTIDE SEQUENCE [LARGE SCALE GENOMIC DNA]</scope>
</reference>
<name>A0ABN9RXK6_9DINO</name>
<keyword evidence="4 7" id="KW-1133">Transmembrane helix</keyword>
<dbReference type="EMBL" id="CAUYUJ010008491">
    <property type="protein sequence ID" value="CAK0824112.1"/>
    <property type="molecule type" value="Genomic_DNA"/>
</dbReference>
<comment type="caution">
    <text evidence="8">The sequence shown here is derived from an EMBL/GenBank/DDBJ whole genome shotgun (WGS) entry which is preliminary data.</text>
</comment>
<evidence type="ECO:0000256" key="7">
    <source>
        <dbReference type="SAM" id="Phobius"/>
    </source>
</evidence>
<evidence type="ECO:0000313" key="9">
    <source>
        <dbReference type="Proteomes" id="UP001189429"/>
    </source>
</evidence>
<feature type="non-terminal residue" evidence="8">
    <location>
        <position position="1"/>
    </location>
</feature>
<evidence type="ECO:0000256" key="6">
    <source>
        <dbReference type="SAM" id="MobiDB-lite"/>
    </source>
</evidence>
<keyword evidence="9" id="KW-1185">Reference proteome</keyword>
<dbReference type="InterPro" id="IPR039309">
    <property type="entry name" value="BT1"/>
</dbReference>
<dbReference type="PANTHER" id="PTHR31585:SF0">
    <property type="entry name" value="FOLATE-BIOPTERIN TRANSPORTER 1, CHLOROPLASTIC"/>
    <property type="match status" value="1"/>
</dbReference>
<evidence type="ECO:0000256" key="1">
    <source>
        <dbReference type="ARBA" id="ARBA00004141"/>
    </source>
</evidence>
<sequence length="491" mass="52190">GQGRPPPVALHAAVGRPSTRGRPCPGSLALSRARWARLAAPRQLPRRGRSRSSAASGPHSADAEGSCDRKAAGPSRSRGQRGVGRQRRGHHGTSPPWPPVRTVEVDMGRTVTKTARVLSILSQARCRPPRGRGPLATESRPPNSGTIEFEQHLLVGTVPMLSVLTAGARSPGLLGYLGDRWQTDADVEAARAEFWAQGELVLLCVLLFAGGVAVAVAGLCASTAAACAVSVCVMAVLLFAHSVLLAPNIAALCVFLMVQGSLSWSIGSVEYYFYTDDAEVYPEGPHFSTVFYNSVLSPASSIAQLGCVWLYGRYMNGWSYRNTMVVGNVAAILTRLMQAAMFARLNVALGISDYILLLVGHTDGRARFLQWLPSMVVASLVCPKGMETTVFALLAACRGFGETVGSDCGALLLEMLGADPDGSVGDEDAFENAWKASLIVSVLPLLTLPFIFALVPDASPSSDRGRLASGQAVEGSLVRRWWGRGARRQLV</sequence>
<protein>
    <recommendedName>
        <fullName evidence="10">Solute carrier family 40 protein</fullName>
    </recommendedName>
</protein>
<comment type="subcellular location">
    <subcellularLocation>
        <location evidence="1">Membrane</location>
        <topology evidence="1">Multi-pass membrane protein</topology>
    </subcellularLocation>
</comment>
<evidence type="ECO:0000256" key="5">
    <source>
        <dbReference type="ARBA" id="ARBA00023136"/>
    </source>
</evidence>
<proteinExistence type="predicted"/>
<gene>
    <name evidence="8" type="ORF">PCOR1329_LOCUS24602</name>
</gene>
<dbReference type="Pfam" id="PF03092">
    <property type="entry name" value="BT1"/>
    <property type="match status" value="1"/>
</dbReference>
<dbReference type="PANTHER" id="PTHR31585">
    <property type="entry name" value="FOLATE-BIOPTERIN TRANSPORTER 1, CHLOROPLASTIC"/>
    <property type="match status" value="1"/>
</dbReference>
<dbReference type="Proteomes" id="UP001189429">
    <property type="component" value="Unassembled WGS sequence"/>
</dbReference>
<feature type="transmembrane region" description="Helical" evidence="7">
    <location>
        <begin position="436"/>
        <end position="455"/>
    </location>
</feature>
<evidence type="ECO:0000256" key="3">
    <source>
        <dbReference type="ARBA" id="ARBA00022692"/>
    </source>
</evidence>
<accession>A0ABN9RXK6</accession>
<keyword evidence="5 7" id="KW-0472">Membrane</keyword>
<feature type="transmembrane region" description="Helical" evidence="7">
    <location>
        <begin position="294"/>
        <end position="312"/>
    </location>
</feature>
<organism evidence="8 9">
    <name type="scientific">Prorocentrum cordatum</name>
    <dbReference type="NCBI Taxonomy" id="2364126"/>
    <lineage>
        <taxon>Eukaryota</taxon>
        <taxon>Sar</taxon>
        <taxon>Alveolata</taxon>
        <taxon>Dinophyceae</taxon>
        <taxon>Prorocentrales</taxon>
        <taxon>Prorocentraceae</taxon>
        <taxon>Prorocentrum</taxon>
    </lineage>
</organism>
<feature type="region of interest" description="Disordered" evidence="6">
    <location>
        <begin position="1"/>
        <end position="27"/>
    </location>
</feature>
<evidence type="ECO:0000256" key="4">
    <source>
        <dbReference type="ARBA" id="ARBA00022989"/>
    </source>
</evidence>
<keyword evidence="2" id="KW-0813">Transport</keyword>
<evidence type="ECO:0000313" key="8">
    <source>
        <dbReference type="EMBL" id="CAK0824112.1"/>
    </source>
</evidence>
<feature type="region of interest" description="Disordered" evidence="6">
    <location>
        <begin position="39"/>
        <end position="108"/>
    </location>
</feature>
<keyword evidence="3 7" id="KW-0812">Transmembrane</keyword>